<feature type="domain" description="EGF-like" evidence="3">
    <location>
        <begin position="1"/>
        <end position="39"/>
    </location>
</feature>
<dbReference type="SMART" id="SM00181">
    <property type="entry name" value="EGF"/>
    <property type="match status" value="1"/>
</dbReference>
<evidence type="ECO:0000313" key="4">
    <source>
        <dbReference type="EMBL" id="CAH3139601.1"/>
    </source>
</evidence>
<dbReference type="PANTHER" id="PTHR16146">
    <property type="entry name" value="INTELECTIN"/>
    <property type="match status" value="1"/>
</dbReference>
<keyword evidence="2" id="KW-0245">EGF-like domain</keyword>
<comment type="caution">
    <text evidence="4">The sequence shown here is derived from an EMBL/GenBank/DDBJ whole genome shotgun (WGS) entry which is preliminary data.</text>
</comment>
<dbReference type="InterPro" id="IPR000742">
    <property type="entry name" value="EGF"/>
</dbReference>
<keyword evidence="1 2" id="KW-1015">Disulfide bond</keyword>
<dbReference type="EMBL" id="CALNXJ010000033">
    <property type="protein sequence ID" value="CAH3139601.1"/>
    <property type="molecule type" value="Genomic_DNA"/>
</dbReference>
<proteinExistence type="predicted"/>
<dbReference type="GO" id="GO:0005615">
    <property type="term" value="C:extracellular space"/>
    <property type="evidence" value="ECO:0007669"/>
    <property type="project" value="TreeGrafter"/>
</dbReference>
<protein>
    <recommendedName>
        <fullName evidence="3">EGF-like domain-containing protein</fullName>
    </recommendedName>
</protein>
<dbReference type="NCBIfam" id="NF040941">
    <property type="entry name" value="GGGWT_bact"/>
    <property type="match status" value="1"/>
</dbReference>
<evidence type="ECO:0000256" key="1">
    <source>
        <dbReference type="ARBA" id="ARBA00023157"/>
    </source>
</evidence>
<dbReference type="Gene3D" id="2.10.25.10">
    <property type="entry name" value="Laminin"/>
    <property type="match status" value="1"/>
</dbReference>
<dbReference type="Gene3D" id="2.60.120.1000">
    <property type="match status" value="1"/>
</dbReference>
<name>A0AAU9X846_9CNID</name>
<dbReference type="GO" id="GO:0070492">
    <property type="term" value="F:oligosaccharide binding"/>
    <property type="evidence" value="ECO:0007669"/>
    <property type="project" value="TreeGrafter"/>
</dbReference>
<dbReference type="InterPro" id="IPR036056">
    <property type="entry name" value="Fibrinogen-like_C"/>
</dbReference>
<organism evidence="4 5">
    <name type="scientific">Pocillopora meandrina</name>
    <dbReference type="NCBI Taxonomy" id="46732"/>
    <lineage>
        <taxon>Eukaryota</taxon>
        <taxon>Metazoa</taxon>
        <taxon>Cnidaria</taxon>
        <taxon>Anthozoa</taxon>
        <taxon>Hexacorallia</taxon>
        <taxon>Scleractinia</taxon>
        <taxon>Astrocoeniina</taxon>
        <taxon>Pocilloporidae</taxon>
        <taxon>Pocillopora</taxon>
    </lineage>
</organism>
<sequence>QNPCSRSPCAEGSTCRPNFSADNSFRCICPQGFTGTTCDIGIRRYSSKSSFSFCSIPSVITTISSTAAASKGYDPENPAISCEDVLLNRPESRSGAYYLNTEQGGVAHTYCHMDVIPGCGGGGWTLVMKIDGNEDTFSYHSNYWSNKNLFSEISGATGFDHEETKMPSYWSNNFTQICLGMRVGDLTEWLTIDRQASSLHSLIADNNHKPTSLGRDKWKSLIDESSLQLKCNKEGFNVKSPTTRNHSALTRIGIISNNEEDCNSCNSRIGIGSGGTRGGMDGNNSCGNEAGPFKSDNGAKHIKAHCYILIK</sequence>
<evidence type="ECO:0000256" key="2">
    <source>
        <dbReference type="PROSITE-ProRule" id="PRU00076"/>
    </source>
</evidence>
<dbReference type="SUPFAM" id="SSF56496">
    <property type="entry name" value="Fibrinogen C-terminal domain-like"/>
    <property type="match status" value="1"/>
</dbReference>
<dbReference type="CDD" id="cd00054">
    <property type="entry name" value="EGF_CA"/>
    <property type="match status" value="1"/>
</dbReference>
<dbReference type="PANTHER" id="PTHR16146:SF46">
    <property type="entry name" value="INTELECTIN-1A-RELATED"/>
    <property type="match status" value="1"/>
</dbReference>
<dbReference type="AlphaFoldDB" id="A0AAU9X846"/>
<dbReference type="PROSITE" id="PS01186">
    <property type="entry name" value="EGF_2"/>
    <property type="match status" value="1"/>
</dbReference>
<keyword evidence="5" id="KW-1185">Reference proteome</keyword>
<dbReference type="Proteomes" id="UP001159428">
    <property type="component" value="Unassembled WGS sequence"/>
</dbReference>
<reference evidence="4 5" key="1">
    <citation type="submission" date="2022-05" db="EMBL/GenBank/DDBJ databases">
        <authorList>
            <consortium name="Genoscope - CEA"/>
            <person name="William W."/>
        </authorList>
    </citation>
    <scope>NUCLEOTIDE SEQUENCE [LARGE SCALE GENOMIC DNA]</scope>
</reference>
<evidence type="ECO:0000313" key="5">
    <source>
        <dbReference type="Proteomes" id="UP001159428"/>
    </source>
</evidence>
<dbReference type="PROSITE" id="PS50026">
    <property type="entry name" value="EGF_3"/>
    <property type="match status" value="1"/>
</dbReference>
<comment type="caution">
    <text evidence="2">Lacks conserved residue(s) required for the propagation of feature annotation.</text>
</comment>
<dbReference type="Pfam" id="PF00008">
    <property type="entry name" value="EGF"/>
    <property type="match status" value="1"/>
</dbReference>
<feature type="non-terminal residue" evidence="4">
    <location>
        <position position="1"/>
    </location>
</feature>
<gene>
    <name evidence="4" type="ORF">PMEA_00018885</name>
</gene>
<accession>A0AAU9X846</accession>
<dbReference type="SUPFAM" id="SSF57196">
    <property type="entry name" value="EGF/Laminin"/>
    <property type="match status" value="1"/>
</dbReference>
<dbReference type="PROSITE" id="PS00022">
    <property type="entry name" value="EGF_1"/>
    <property type="match status" value="1"/>
</dbReference>
<evidence type="ECO:0000259" key="3">
    <source>
        <dbReference type="PROSITE" id="PS50026"/>
    </source>
</evidence>
<feature type="disulfide bond" evidence="2">
    <location>
        <begin position="29"/>
        <end position="38"/>
    </location>
</feature>